<dbReference type="Proteomes" id="UP001159427">
    <property type="component" value="Unassembled WGS sequence"/>
</dbReference>
<dbReference type="PANTHER" id="PTHR24117">
    <property type="entry name" value="AGAP007537-PB"/>
    <property type="match status" value="1"/>
</dbReference>
<dbReference type="InterPro" id="IPR032365">
    <property type="entry name" value="PUFD"/>
</dbReference>
<organism evidence="5 6">
    <name type="scientific">Porites evermanni</name>
    <dbReference type="NCBI Taxonomy" id="104178"/>
    <lineage>
        <taxon>Eukaryota</taxon>
        <taxon>Metazoa</taxon>
        <taxon>Cnidaria</taxon>
        <taxon>Anthozoa</taxon>
        <taxon>Hexacorallia</taxon>
        <taxon>Scleractinia</taxon>
        <taxon>Fungiina</taxon>
        <taxon>Poritidae</taxon>
        <taxon>Porites</taxon>
    </lineage>
</organism>
<dbReference type="InterPro" id="IPR047144">
    <property type="entry name" value="BCOR-like"/>
</dbReference>
<protein>
    <recommendedName>
        <fullName evidence="4">BCL-6 corepressor PCGF1 binding domain-containing protein</fullName>
    </recommendedName>
</protein>
<feature type="repeat" description="ANK" evidence="2">
    <location>
        <begin position="964"/>
        <end position="996"/>
    </location>
</feature>
<dbReference type="PANTHER" id="PTHR24117:SF9">
    <property type="entry name" value="BCL-6 COREPRESSOR PCGF1 BINDING DOMAIN-CONTAINING PROTEIN"/>
    <property type="match status" value="1"/>
</dbReference>
<feature type="compositionally biased region" description="Basic and acidic residues" evidence="3">
    <location>
        <begin position="749"/>
        <end position="764"/>
    </location>
</feature>
<keyword evidence="6" id="KW-1185">Reference proteome</keyword>
<feature type="compositionally biased region" description="Basic residues" evidence="3">
    <location>
        <begin position="619"/>
        <end position="631"/>
    </location>
</feature>
<feature type="region of interest" description="Disordered" evidence="3">
    <location>
        <begin position="666"/>
        <end position="770"/>
    </location>
</feature>
<dbReference type="SMART" id="SM00248">
    <property type="entry name" value="ANK"/>
    <property type="match status" value="3"/>
</dbReference>
<feature type="repeat" description="ANK" evidence="2">
    <location>
        <begin position="997"/>
        <end position="1029"/>
    </location>
</feature>
<feature type="compositionally biased region" description="Basic and acidic residues" evidence="3">
    <location>
        <begin position="700"/>
        <end position="728"/>
    </location>
</feature>
<evidence type="ECO:0000256" key="1">
    <source>
        <dbReference type="ARBA" id="ARBA00034703"/>
    </source>
</evidence>
<name>A0ABN8LQ82_9CNID</name>
<evidence type="ECO:0000256" key="3">
    <source>
        <dbReference type="SAM" id="MobiDB-lite"/>
    </source>
</evidence>
<dbReference type="InterPro" id="IPR038227">
    <property type="entry name" value="PUFD_som_sf"/>
</dbReference>
<dbReference type="PROSITE" id="PS50297">
    <property type="entry name" value="ANK_REP_REGION"/>
    <property type="match status" value="3"/>
</dbReference>
<comment type="similarity">
    <text evidence="1">Belongs to the BCOR family.</text>
</comment>
<dbReference type="Pfam" id="PF12796">
    <property type="entry name" value="Ank_2"/>
    <property type="match status" value="1"/>
</dbReference>
<evidence type="ECO:0000313" key="6">
    <source>
        <dbReference type="Proteomes" id="UP001159427"/>
    </source>
</evidence>
<dbReference type="Gene3D" id="3.10.260.40">
    <property type="entry name" value="BCL-6 corepressor, PCGF1 binding domain"/>
    <property type="match status" value="1"/>
</dbReference>
<evidence type="ECO:0000313" key="5">
    <source>
        <dbReference type="EMBL" id="CAH3017218.1"/>
    </source>
</evidence>
<feature type="compositionally biased region" description="Basic and acidic residues" evidence="3">
    <location>
        <begin position="609"/>
        <end position="618"/>
    </location>
</feature>
<feature type="region of interest" description="Disordered" evidence="3">
    <location>
        <begin position="609"/>
        <end position="640"/>
    </location>
</feature>
<dbReference type="Gene3D" id="1.25.40.20">
    <property type="entry name" value="Ankyrin repeat-containing domain"/>
    <property type="match status" value="1"/>
</dbReference>
<proteinExistence type="inferred from homology"/>
<feature type="region of interest" description="Disordered" evidence="3">
    <location>
        <begin position="388"/>
        <end position="408"/>
    </location>
</feature>
<dbReference type="SUPFAM" id="SSF48403">
    <property type="entry name" value="Ankyrin repeat"/>
    <property type="match status" value="1"/>
</dbReference>
<dbReference type="Pfam" id="PF16553">
    <property type="entry name" value="PUFD"/>
    <property type="match status" value="1"/>
</dbReference>
<feature type="compositionally biased region" description="Polar residues" evidence="3">
    <location>
        <begin position="732"/>
        <end position="742"/>
    </location>
</feature>
<dbReference type="EMBL" id="CALNXI010000057">
    <property type="protein sequence ID" value="CAH3017218.1"/>
    <property type="molecule type" value="Genomic_DNA"/>
</dbReference>
<accession>A0ABN8LQ82</accession>
<evidence type="ECO:0000259" key="4">
    <source>
        <dbReference type="Pfam" id="PF16553"/>
    </source>
</evidence>
<dbReference type="PROSITE" id="PS50088">
    <property type="entry name" value="ANK_REPEAT"/>
    <property type="match status" value="3"/>
</dbReference>
<dbReference type="InterPro" id="IPR036770">
    <property type="entry name" value="Ankyrin_rpt-contain_sf"/>
</dbReference>
<feature type="domain" description="BCL-6 corepressor PCGF1 binding" evidence="4">
    <location>
        <begin position="1103"/>
        <end position="1210"/>
    </location>
</feature>
<comment type="caution">
    <text evidence="5">The sequence shown here is derived from an EMBL/GenBank/DDBJ whole genome shotgun (WGS) entry which is preliminary data.</text>
</comment>
<evidence type="ECO:0000256" key="2">
    <source>
        <dbReference type="PROSITE-ProRule" id="PRU00023"/>
    </source>
</evidence>
<dbReference type="InterPro" id="IPR002110">
    <property type="entry name" value="Ankyrin_rpt"/>
</dbReference>
<dbReference type="PRINTS" id="PR01415">
    <property type="entry name" value="ANKYRIN"/>
</dbReference>
<sequence>MNNSNQQETSAVRQERSIFEHINSINFRSAVTPSQNHVPKNNAVESECHRTSSETAVPSNNVSVPLDGTIRNVEPTGDVAEKNNLFERVRINSLIDSLAQQKMTREGNGEFPFSDKLRQLTAINKETGNKLSTVVRPLRTGYESVACNRSFQQVVPASAPPSAANTITARIVNGQLKPIGAQAVTPSEVSQVNANVIFPSVTPLSYQSEVQTSLAGNNREMVSGYYTVNGTTVNRNNPARNANSMYTQPNAVAKIKHMAADKPSEEHAHTNLAATHLIGPFISAVPPPPNTYVAAVRTAQLQTLNNELQSSASPQMQEVRSTLKGHSSSSGFKLVLPVYAQVGIRPPRVANRILTPPITLNSLEGNTLSHDKQQNLICGEKLLPSPDFRERSFRPVSPPTGGRDTSPRVHHHIVAYNGQSETLSSPLRVRRSVFDTKTGLGSRGSVEEELADQSYECALRESAHSPDIERYLRCESPLTVLSSPNTKSSNNSCEGTFPETVENHVNSSLLCNGESESVITPSASSKECTDYCSTAKTPESTDLKISDEETDVSKKKVNSAMIRRLEPRLPSPVRERGAAGDLYRDPSELTREERALQRAMMQFSEMEMKEKAKEIKKKDSLKRRLRKRPKDKSKAVTNDTRTQTATKVWFKKFKRKRLWFSQRKSMTIKAQGQEDDSSVKSSENQEAQPVKRKRSNSKPENVEQPKNRRKSDDADKRALVFKPTDVHRTKTFLPNNKNTDTNPAKVRRSSSDTRGLKANRKENLPETTSVKRSLHTEYPDMRTKVAKCLKEGLEPLKVKKQEVAQPSNTGVAKPDRSHRIKTYMLVTAYQGFRDFKPVVLESRTRGKGKQTDEDAQQKTSKASEFPLLVVESVHSKPVKNSIIAENKEVQHLVENCLKARGKWQIDEILEESIKEDENLKEARKLNVNRNTGETVLHKAARLGYHETVRHHIHQGIDPNAKDNAGWTPLHEACSRGHVDVVKVLAKYGADVNACSNDGIRPIHDAAEGGHVAVLRVLLSYGADPLLATYSGSTALSCAKEPNTRAFLEGVLEDLDLTTPSASAYEGEGCWDFGGSSALFDDVTDHTNGIFEGVSTIKSSMKGEFEMCDRPHLPTYNLPVMAGQELTSGRRNYVLLSDVLEHLRISRVALLKKVKRLDIREMRWSQFMAEIAGKPLCLVPKYCPADSSTQEGIAELVPINYNLRRLLNIRTETVSMT</sequence>
<feature type="repeat" description="ANK" evidence="2">
    <location>
        <begin position="931"/>
        <end position="963"/>
    </location>
</feature>
<reference evidence="5 6" key="1">
    <citation type="submission" date="2022-05" db="EMBL/GenBank/DDBJ databases">
        <authorList>
            <consortium name="Genoscope - CEA"/>
            <person name="William W."/>
        </authorList>
    </citation>
    <scope>NUCLEOTIDE SEQUENCE [LARGE SCALE GENOMIC DNA]</scope>
</reference>
<keyword evidence="2" id="KW-0040">ANK repeat</keyword>
<gene>
    <name evidence="5" type="ORF">PEVE_00036094</name>
</gene>